<evidence type="ECO:0008006" key="4">
    <source>
        <dbReference type="Google" id="ProtNLM"/>
    </source>
</evidence>
<reference evidence="1 3" key="1">
    <citation type="submission" date="2023-09" db="EMBL/GenBank/DDBJ databases">
        <title>Pangenome analysis of Batrachochytrium dendrobatidis and related Chytrids.</title>
        <authorList>
            <person name="Yacoub M.N."/>
            <person name="Stajich J.E."/>
            <person name="James T.Y."/>
        </authorList>
    </citation>
    <scope>NUCLEOTIDE SEQUENCE [LARGE SCALE GENOMIC DNA]</scope>
    <source>
        <strain evidence="1 3">JEL0888</strain>
    </source>
</reference>
<protein>
    <recommendedName>
        <fullName evidence="4">Ankyrin repeat domain-containing protein</fullName>
    </recommendedName>
</protein>
<gene>
    <name evidence="1" type="ORF">HK105_200283</name>
    <name evidence="2" type="ORF">HK105_200301</name>
</gene>
<dbReference type="InterPro" id="IPR052050">
    <property type="entry name" value="SecEffector_AnkRepeat"/>
</dbReference>
<accession>A0ABR4NL22</accession>
<evidence type="ECO:0000313" key="1">
    <source>
        <dbReference type="EMBL" id="KAL2920215.1"/>
    </source>
</evidence>
<dbReference type="PANTHER" id="PTHR46586">
    <property type="entry name" value="ANKYRIN REPEAT-CONTAINING PROTEIN"/>
    <property type="match status" value="1"/>
</dbReference>
<dbReference type="SUPFAM" id="SSF140860">
    <property type="entry name" value="Pseudo ankyrin repeat-like"/>
    <property type="match status" value="1"/>
</dbReference>
<dbReference type="Gene3D" id="1.25.40.20">
    <property type="entry name" value="Ankyrin repeat-containing domain"/>
    <property type="match status" value="1"/>
</dbReference>
<name>A0ABR4NL22_9FUNG</name>
<dbReference type="Pfam" id="PF13637">
    <property type="entry name" value="Ank_4"/>
    <property type="match status" value="1"/>
</dbReference>
<keyword evidence="3" id="KW-1185">Reference proteome</keyword>
<dbReference type="InterPro" id="IPR002110">
    <property type="entry name" value="Ankyrin_rpt"/>
</dbReference>
<proteinExistence type="predicted"/>
<evidence type="ECO:0000313" key="2">
    <source>
        <dbReference type="EMBL" id="KAL2920233.1"/>
    </source>
</evidence>
<sequence length="404" mass="43265">MPLTDTLADSASLWDQLPLELQDMVLDAAGPLTQLAAGALEPWRIRLMSKQDQVGVWVEAFETDWPGDLATLPAVELPGPAYGAIRTRGMYARIQRTPGNKWKLQHAAVRNGWTDLIDRTNPELLAGVAAAQGALWLLRELHEQHGQLGIGGAVDLAEAAAGGGHLHVIEWLAERSRPGGWTAHVMDLAAAGGHVHVLAHLHTHRTEGCSTFAMDRAAANGQLDAVRWLHANRAEGCTAKAVDYAALGGHLAVIRWLLAHRTEGCRPVAAELAAANGRLAVVRFLHARFPEHFGPHVFDAAAAGMHLRTMRWLRDVGVVGDTIAAMRTAARLGYLGGLQQIARDFGQRATSDMLALAVASGSRAAVEWLLAQPTVRVTDDAVRAAEKLGDGGIRGLLRDAAVPL</sequence>
<dbReference type="EMBL" id="JADGIZ020000001">
    <property type="protein sequence ID" value="KAL2920215.1"/>
    <property type="molecule type" value="Genomic_DNA"/>
</dbReference>
<dbReference type="Proteomes" id="UP001527925">
    <property type="component" value="Unassembled WGS sequence"/>
</dbReference>
<evidence type="ECO:0000313" key="3">
    <source>
        <dbReference type="Proteomes" id="UP001527925"/>
    </source>
</evidence>
<dbReference type="EMBL" id="JADGIZ020000001">
    <property type="protein sequence ID" value="KAL2920233.1"/>
    <property type="molecule type" value="Genomic_DNA"/>
</dbReference>
<dbReference type="InterPro" id="IPR036770">
    <property type="entry name" value="Ankyrin_rpt-contain_sf"/>
</dbReference>
<comment type="caution">
    <text evidence="1">The sequence shown here is derived from an EMBL/GenBank/DDBJ whole genome shotgun (WGS) entry which is preliminary data.</text>
</comment>
<organism evidence="1 3">
    <name type="scientific">Polyrhizophydium stewartii</name>
    <dbReference type="NCBI Taxonomy" id="2732419"/>
    <lineage>
        <taxon>Eukaryota</taxon>
        <taxon>Fungi</taxon>
        <taxon>Fungi incertae sedis</taxon>
        <taxon>Chytridiomycota</taxon>
        <taxon>Chytridiomycota incertae sedis</taxon>
        <taxon>Chytridiomycetes</taxon>
        <taxon>Rhizophydiales</taxon>
        <taxon>Rhizophydiales incertae sedis</taxon>
        <taxon>Polyrhizophydium</taxon>
    </lineage>
</organism>
<dbReference type="PANTHER" id="PTHR46586:SF3">
    <property type="entry name" value="ANKYRIN REPEAT-CONTAINING PROTEIN"/>
    <property type="match status" value="1"/>
</dbReference>